<gene>
    <name evidence="20" type="ORF">A2V49_01945</name>
</gene>
<dbReference type="GO" id="GO:0005524">
    <property type="term" value="F:ATP binding"/>
    <property type="evidence" value="ECO:0007669"/>
    <property type="project" value="UniProtKB-KW"/>
</dbReference>
<proteinExistence type="inferred from homology"/>
<dbReference type="EMBL" id="MEUV01000017">
    <property type="protein sequence ID" value="OGC45988.1"/>
    <property type="molecule type" value="Genomic_DNA"/>
</dbReference>
<evidence type="ECO:0000256" key="10">
    <source>
        <dbReference type="ARBA" id="ARBA00022989"/>
    </source>
</evidence>
<comment type="subcellular location">
    <subcellularLocation>
        <location evidence="1">Cell membrane</location>
        <topology evidence="1">Multi-pass membrane protein</topology>
    </subcellularLocation>
</comment>
<keyword evidence="14" id="KW-1208">Phospholipid metabolism</keyword>
<protein>
    <recommendedName>
        <fullName evidence="22">Diacylglycerol kinase</fullName>
    </recommendedName>
</protein>
<dbReference type="InterPro" id="IPR033717">
    <property type="entry name" value="UDPK"/>
</dbReference>
<keyword evidence="12 19" id="KW-0472">Membrane</keyword>
<dbReference type="InterPro" id="IPR000829">
    <property type="entry name" value="DAGK"/>
</dbReference>
<evidence type="ECO:0000313" key="21">
    <source>
        <dbReference type="Proteomes" id="UP000178615"/>
    </source>
</evidence>
<keyword evidence="7 17" id="KW-0547">Nucleotide-binding</keyword>
<evidence type="ECO:0000256" key="1">
    <source>
        <dbReference type="ARBA" id="ARBA00004651"/>
    </source>
</evidence>
<feature type="binding site" evidence="17">
    <location>
        <position position="12"/>
    </location>
    <ligand>
        <name>ATP</name>
        <dbReference type="ChEBI" id="CHEBI:30616"/>
    </ligand>
</feature>
<name>A0A1F4UM04_UNCKA</name>
<dbReference type="PANTHER" id="PTHR34299:SF1">
    <property type="entry name" value="DIACYLGLYCEROL KINASE"/>
    <property type="match status" value="1"/>
</dbReference>
<evidence type="ECO:0000256" key="15">
    <source>
        <dbReference type="PIRSR" id="PIRSR600829-1"/>
    </source>
</evidence>
<sequence>MHHILKAHHPRRHAQSFKFAFEGLFHTLINEPNFRVQIIITVTCVIFGFMFNISLIEWGLLIISLGFLLSAEMINTVVENFVDVLIKEYHNGAKIIKDVSAGFVLIAAVTTMIILIIIFWEHLRGLFI</sequence>
<dbReference type="GO" id="GO:0046872">
    <property type="term" value="F:metal ion binding"/>
    <property type="evidence" value="ECO:0007669"/>
    <property type="project" value="UniProtKB-KW"/>
</dbReference>
<dbReference type="PANTHER" id="PTHR34299">
    <property type="entry name" value="DIACYLGLYCEROL KINASE"/>
    <property type="match status" value="1"/>
</dbReference>
<dbReference type="GO" id="GO:0016301">
    <property type="term" value="F:kinase activity"/>
    <property type="evidence" value="ECO:0007669"/>
    <property type="project" value="UniProtKB-KW"/>
</dbReference>
<evidence type="ECO:0000256" key="2">
    <source>
        <dbReference type="ARBA" id="ARBA00005967"/>
    </source>
</evidence>
<comment type="caution">
    <text evidence="20">The sequence shown here is derived from an EMBL/GenBank/DDBJ whole genome shotgun (WGS) entry which is preliminary data.</text>
</comment>
<evidence type="ECO:0000256" key="3">
    <source>
        <dbReference type="ARBA" id="ARBA00022475"/>
    </source>
</evidence>
<dbReference type="CDD" id="cd14265">
    <property type="entry name" value="UDPK_IM_like"/>
    <property type="match status" value="1"/>
</dbReference>
<dbReference type="GO" id="GO:0005886">
    <property type="term" value="C:plasma membrane"/>
    <property type="evidence" value="ECO:0007669"/>
    <property type="project" value="UniProtKB-SubCell"/>
</dbReference>
<feature type="binding site" evidence="17">
    <location>
        <begin position="97"/>
        <end position="98"/>
    </location>
    <ligand>
        <name>ATP</name>
        <dbReference type="ChEBI" id="CHEBI:30616"/>
    </ligand>
</feature>
<keyword evidence="10 19" id="KW-1133">Transmembrane helix</keyword>
<evidence type="ECO:0000256" key="16">
    <source>
        <dbReference type="PIRSR" id="PIRSR600829-2"/>
    </source>
</evidence>
<keyword evidence="13" id="KW-0594">Phospholipid biosynthesis</keyword>
<evidence type="ECO:0000256" key="12">
    <source>
        <dbReference type="ARBA" id="ARBA00023136"/>
    </source>
</evidence>
<evidence type="ECO:0000256" key="17">
    <source>
        <dbReference type="PIRSR" id="PIRSR600829-3"/>
    </source>
</evidence>
<dbReference type="InterPro" id="IPR036945">
    <property type="entry name" value="DAGK_sf"/>
</dbReference>
<feature type="binding site" evidence="17">
    <location>
        <position position="79"/>
    </location>
    <ligand>
        <name>ATP</name>
        <dbReference type="ChEBI" id="CHEBI:30616"/>
    </ligand>
</feature>
<keyword evidence="5" id="KW-0808">Transferase</keyword>
<keyword evidence="3" id="KW-1003">Cell membrane</keyword>
<keyword evidence="18" id="KW-0479">Metal-binding</keyword>
<reference evidence="20 21" key="1">
    <citation type="journal article" date="2016" name="Nat. Commun.">
        <title>Thousands of microbial genomes shed light on interconnected biogeochemical processes in an aquifer system.</title>
        <authorList>
            <person name="Anantharaman K."/>
            <person name="Brown C.T."/>
            <person name="Hug L.A."/>
            <person name="Sharon I."/>
            <person name="Castelle C.J."/>
            <person name="Probst A.J."/>
            <person name="Thomas B.C."/>
            <person name="Singh A."/>
            <person name="Wilkins M.J."/>
            <person name="Karaoz U."/>
            <person name="Brodie E.L."/>
            <person name="Williams K.H."/>
            <person name="Hubbard S.S."/>
            <person name="Banfield J.F."/>
        </authorList>
    </citation>
    <scope>NUCLEOTIDE SEQUENCE [LARGE SCALE GENOMIC DNA]</scope>
</reference>
<feature type="transmembrane region" description="Helical" evidence="19">
    <location>
        <begin position="34"/>
        <end position="53"/>
    </location>
</feature>
<keyword evidence="9 17" id="KW-0067">ATP-binding</keyword>
<organism evidence="20 21">
    <name type="scientific">candidate division WWE3 bacterium RBG_19FT_COMBO_34_6</name>
    <dbReference type="NCBI Taxonomy" id="1802612"/>
    <lineage>
        <taxon>Bacteria</taxon>
        <taxon>Katanobacteria</taxon>
    </lineage>
</organism>
<evidence type="ECO:0000256" key="4">
    <source>
        <dbReference type="ARBA" id="ARBA00022516"/>
    </source>
</evidence>
<comment type="similarity">
    <text evidence="2">Belongs to the bacterial diacylglycerol kinase family.</text>
</comment>
<feature type="active site" description="Proton acceptor" evidence="15">
    <location>
        <position position="72"/>
    </location>
</feature>
<feature type="binding site" evidence="18">
    <location>
        <position position="31"/>
    </location>
    <ligand>
        <name>a divalent metal cation</name>
        <dbReference type="ChEBI" id="CHEBI:60240"/>
    </ligand>
</feature>
<dbReference type="AlphaFoldDB" id="A0A1F4UM04"/>
<keyword evidence="8" id="KW-0418">Kinase</keyword>
<evidence type="ECO:0000256" key="11">
    <source>
        <dbReference type="ARBA" id="ARBA00023098"/>
    </source>
</evidence>
<evidence type="ECO:0008006" key="22">
    <source>
        <dbReference type="Google" id="ProtNLM"/>
    </source>
</evidence>
<keyword evidence="6 19" id="KW-0812">Transmembrane</keyword>
<feature type="transmembrane region" description="Helical" evidence="19">
    <location>
        <begin position="59"/>
        <end position="78"/>
    </location>
</feature>
<keyword evidence="11" id="KW-0443">Lipid metabolism</keyword>
<dbReference type="GO" id="GO:0008654">
    <property type="term" value="P:phospholipid biosynthetic process"/>
    <property type="evidence" value="ECO:0007669"/>
    <property type="project" value="UniProtKB-KW"/>
</dbReference>
<feature type="binding site" evidence="17">
    <location>
        <begin position="88"/>
        <end position="90"/>
    </location>
    <ligand>
        <name>ATP</name>
        <dbReference type="ChEBI" id="CHEBI:30616"/>
    </ligand>
</feature>
<evidence type="ECO:0000256" key="5">
    <source>
        <dbReference type="ARBA" id="ARBA00022679"/>
    </source>
</evidence>
<dbReference type="Pfam" id="PF01219">
    <property type="entry name" value="DAGK_prokar"/>
    <property type="match status" value="1"/>
</dbReference>
<accession>A0A1F4UM04</accession>
<feature type="binding site" evidence="17">
    <location>
        <position position="31"/>
    </location>
    <ligand>
        <name>ATP</name>
        <dbReference type="ChEBI" id="CHEBI:30616"/>
    </ligand>
</feature>
<evidence type="ECO:0000256" key="9">
    <source>
        <dbReference type="ARBA" id="ARBA00022840"/>
    </source>
</evidence>
<feature type="binding site" evidence="16">
    <location>
        <position position="12"/>
    </location>
    <ligand>
        <name>substrate</name>
    </ligand>
</feature>
<feature type="binding site" evidence="16">
    <location>
        <position position="72"/>
    </location>
    <ligand>
        <name>substrate</name>
    </ligand>
</feature>
<comment type="cofactor">
    <cofactor evidence="18">
        <name>Mg(2+)</name>
        <dbReference type="ChEBI" id="CHEBI:18420"/>
    </cofactor>
    <text evidence="18">Mn(2+), Zn(2+), Cd(2+) and Co(2+) support activity to lesser extents.</text>
</comment>
<feature type="binding site" evidence="18">
    <location>
        <position position="79"/>
    </location>
    <ligand>
        <name>a divalent metal cation</name>
        <dbReference type="ChEBI" id="CHEBI:60240"/>
    </ligand>
</feature>
<keyword evidence="18" id="KW-0460">Magnesium</keyword>
<evidence type="ECO:0000256" key="19">
    <source>
        <dbReference type="SAM" id="Phobius"/>
    </source>
</evidence>
<dbReference type="Proteomes" id="UP000178615">
    <property type="component" value="Unassembled WGS sequence"/>
</dbReference>
<dbReference type="Gene3D" id="1.10.287.3610">
    <property type="match status" value="1"/>
</dbReference>
<evidence type="ECO:0000256" key="14">
    <source>
        <dbReference type="ARBA" id="ARBA00023264"/>
    </source>
</evidence>
<evidence type="ECO:0000313" key="20">
    <source>
        <dbReference type="EMBL" id="OGC45988.1"/>
    </source>
</evidence>
<keyword evidence="4" id="KW-0444">Lipid biosynthesis</keyword>
<feature type="transmembrane region" description="Helical" evidence="19">
    <location>
        <begin position="99"/>
        <end position="120"/>
    </location>
</feature>
<evidence type="ECO:0000256" key="7">
    <source>
        <dbReference type="ARBA" id="ARBA00022741"/>
    </source>
</evidence>
<evidence type="ECO:0000256" key="13">
    <source>
        <dbReference type="ARBA" id="ARBA00023209"/>
    </source>
</evidence>
<evidence type="ECO:0000256" key="18">
    <source>
        <dbReference type="PIRSR" id="PIRSR600829-4"/>
    </source>
</evidence>
<evidence type="ECO:0000256" key="8">
    <source>
        <dbReference type="ARBA" id="ARBA00022777"/>
    </source>
</evidence>
<evidence type="ECO:0000256" key="6">
    <source>
        <dbReference type="ARBA" id="ARBA00022692"/>
    </source>
</evidence>